<dbReference type="Proteomes" id="UP000035680">
    <property type="component" value="Unassembled WGS sequence"/>
</dbReference>
<proteinExistence type="predicted"/>
<evidence type="ECO:0000256" key="1">
    <source>
        <dbReference type="SAM" id="Phobius"/>
    </source>
</evidence>
<keyword evidence="1" id="KW-0812">Transmembrane</keyword>
<sequence length="134" mass="15783">MHQLSIILERIFVKMLITMDIIGASNVILMFIFIPYKLIKRNKSYSSSFYRQLVANNCCGLCYIVMEYFLARLPMFKLFQSFYQQLQTYNGFFYGFSTGLKTSIAFGQFILALNRFIVVKYLFFSTNVLIFKSQ</sequence>
<reference evidence="3" key="2">
    <citation type="submission" date="2015-08" db="UniProtKB">
        <authorList>
            <consortium name="WormBaseParasite"/>
        </authorList>
    </citation>
    <scope>IDENTIFICATION</scope>
</reference>
<protein>
    <submittedName>
        <fullName evidence="3">7TM GPCR serpentine receptor class x (Srx) domain-containing protein</fullName>
    </submittedName>
</protein>
<organism evidence="2 3">
    <name type="scientific">Strongyloides venezuelensis</name>
    <name type="common">Threadworm</name>
    <dbReference type="NCBI Taxonomy" id="75913"/>
    <lineage>
        <taxon>Eukaryota</taxon>
        <taxon>Metazoa</taxon>
        <taxon>Ecdysozoa</taxon>
        <taxon>Nematoda</taxon>
        <taxon>Chromadorea</taxon>
        <taxon>Rhabditida</taxon>
        <taxon>Tylenchina</taxon>
        <taxon>Panagrolaimomorpha</taxon>
        <taxon>Strongyloidoidea</taxon>
        <taxon>Strongyloididae</taxon>
        <taxon>Strongyloides</taxon>
    </lineage>
</organism>
<name>A0A0K0F538_STRVS</name>
<evidence type="ECO:0000313" key="2">
    <source>
        <dbReference type="Proteomes" id="UP000035680"/>
    </source>
</evidence>
<evidence type="ECO:0000313" key="3">
    <source>
        <dbReference type="WBParaSite" id="SVE_0392800.1"/>
    </source>
</evidence>
<keyword evidence="1" id="KW-1133">Transmembrane helix</keyword>
<keyword evidence="2" id="KW-1185">Reference proteome</keyword>
<dbReference type="AlphaFoldDB" id="A0A0K0F538"/>
<feature type="transmembrane region" description="Helical" evidence="1">
    <location>
        <begin position="91"/>
        <end position="113"/>
    </location>
</feature>
<accession>A0A0K0F538</accession>
<dbReference type="InterPro" id="IPR019426">
    <property type="entry name" value="7TM_GPCR_serpentine_rcpt_Srv"/>
</dbReference>
<dbReference type="Pfam" id="PF10323">
    <property type="entry name" value="7TM_GPCR_Srv"/>
    <property type="match status" value="1"/>
</dbReference>
<keyword evidence="1" id="KW-0472">Membrane</keyword>
<dbReference type="WBParaSite" id="SVE_0392800.1">
    <property type="protein sequence ID" value="SVE_0392800.1"/>
    <property type="gene ID" value="SVE_0392800"/>
</dbReference>
<feature type="transmembrane region" description="Helical" evidence="1">
    <location>
        <begin position="53"/>
        <end position="71"/>
    </location>
</feature>
<feature type="transmembrane region" description="Helical" evidence="1">
    <location>
        <begin position="12"/>
        <end position="33"/>
    </location>
</feature>
<reference evidence="2" key="1">
    <citation type="submission" date="2014-07" db="EMBL/GenBank/DDBJ databases">
        <authorList>
            <person name="Martin A.A"/>
            <person name="De Silva N."/>
        </authorList>
    </citation>
    <scope>NUCLEOTIDE SEQUENCE</scope>
</reference>